<dbReference type="PANTHER" id="PTHR43669">
    <property type="entry name" value="5-KETO-D-GLUCONATE 5-REDUCTASE"/>
    <property type="match status" value="1"/>
</dbReference>
<sequence>MTKMTPETLLTPETFQAALRGCSWNGSRALTVRAVPTGEAERYQQERPGENAPILEISPEASSLEDLVEQWIAYTRRSGMTPGVVLWGSRCFLLGENQDSLGIPCPLTSGKKDLPQERSSIIRNKVTLITGGAQGFGLEIARELAAAGAQVILADLNLQGAREEAEKLNALCQGMRHLALSLDVTKEESVHALYGEVLRHYGGLDLVISNAGVLKAGSVRDLELRDFQLVTNVNYTGFFLMTKHAVPILTNQNAAARAVAARDDQPVPPFSTDIIEINSKSGLSGSNRNGAYAGSKFGGIGLVQSFALELIADNIKVNAVCPGNFLDGPLWSDPEEGLFVQYLRTGKVPGARTLEDVRRAYEERVPMKRGCTGRDVVRAILYVVEQQYETGQALPVTGGQEMLR</sequence>
<dbReference type="SUPFAM" id="SSF51735">
    <property type="entry name" value="NAD(P)-binding Rossmann-fold domains"/>
    <property type="match status" value="1"/>
</dbReference>
<proteinExistence type="inferred from homology"/>
<evidence type="ECO:0008006" key="5">
    <source>
        <dbReference type="Google" id="ProtNLM"/>
    </source>
</evidence>
<keyword evidence="4" id="KW-1185">Reference proteome</keyword>
<dbReference type="GO" id="GO:0016491">
    <property type="term" value="F:oxidoreductase activity"/>
    <property type="evidence" value="ECO:0007669"/>
    <property type="project" value="UniProtKB-KW"/>
</dbReference>
<comment type="caution">
    <text evidence="3">The sequence shown here is derived from an EMBL/GenBank/DDBJ whole genome shotgun (WGS) entry which is preliminary data.</text>
</comment>
<keyword evidence="2" id="KW-0560">Oxidoreductase</keyword>
<dbReference type="Pfam" id="PF00106">
    <property type="entry name" value="adh_short"/>
    <property type="match status" value="1"/>
</dbReference>
<dbReference type="InterPro" id="IPR002347">
    <property type="entry name" value="SDR_fam"/>
</dbReference>
<dbReference type="PANTHER" id="PTHR43669:SF3">
    <property type="entry name" value="ALCOHOL DEHYDROGENASE, PUTATIVE (AFU_ORTHOLOGUE AFUA_3G03445)-RELATED"/>
    <property type="match status" value="1"/>
</dbReference>
<evidence type="ECO:0000256" key="2">
    <source>
        <dbReference type="ARBA" id="ARBA00023002"/>
    </source>
</evidence>
<evidence type="ECO:0000256" key="1">
    <source>
        <dbReference type="ARBA" id="ARBA00006484"/>
    </source>
</evidence>
<dbReference type="InterPro" id="IPR020904">
    <property type="entry name" value="Sc_DH/Rdtase_CS"/>
</dbReference>
<dbReference type="RefSeq" id="WP_245874041.1">
    <property type="nucleotide sequence ID" value="NZ_LPWH01000001.1"/>
</dbReference>
<evidence type="ECO:0000313" key="3">
    <source>
        <dbReference type="EMBL" id="POR05697.1"/>
    </source>
</evidence>
<accession>A0A2S4K1R2</accession>
<protein>
    <recommendedName>
        <fullName evidence="5">Sorbitol-6-phosphate 2-dehydrogenase</fullName>
    </recommendedName>
</protein>
<dbReference type="PRINTS" id="PR00081">
    <property type="entry name" value="GDHRDH"/>
</dbReference>
<organism evidence="3 4">
    <name type="scientific">Alkalispirochaeta sphaeroplastigenens</name>
    <dbReference type="NCBI Taxonomy" id="1187066"/>
    <lineage>
        <taxon>Bacteria</taxon>
        <taxon>Pseudomonadati</taxon>
        <taxon>Spirochaetota</taxon>
        <taxon>Spirochaetia</taxon>
        <taxon>Spirochaetales</taxon>
        <taxon>Spirochaetaceae</taxon>
        <taxon>Alkalispirochaeta</taxon>
    </lineage>
</organism>
<reference evidence="4" key="1">
    <citation type="submission" date="2015-12" db="EMBL/GenBank/DDBJ databases">
        <authorList>
            <person name="Lodha T.D."/>
            <person name="Chintalapati S."/>
            <person name="Chintalapati V.R."/>
            <person name="Sravanthi T."/>
        </authorList>
    </citation>
    <scope>NUCLEOTIDE SEQUENCE [LARGE SCALE GENOMIC DNA]</scope>
    <source>
        <strain evidence="4">JC133</strain>
    </source>
</reference>
<gene>
    <name evidence="3" type="ORF">AU468_00550</name>
</gene>
<dbReference type="Gene3D" id="3.40.50.720">
    <property type="entry name" value="NAD(P)-binding Rossmann-like Domain"/>
    <property type="match status" value="1"/>
</dbReference>
<comment type="similarity">
    <text evidence="1">Belongs to the short-chain dehydrogenases/reductases (SDR) family.</text>
</comment>
<dbReference type="Proteomes" id="UP000237350">
    <property type="component" value="Unassembled WGS sequence"/>
</dbReference>
<dbReference type="EMBL" id="LPWH01000001">
    <property type="protein sequence ID" value="POR05697.1"/>
    <property type="molecule type" value="Genomic_DNA"/>
</dbReference>
<dbReference type="AlphaFoldDB" id="A0A2S4K1R2"/>
<name>A0A2S4K1R2_9SPIO</name>
<evidence type="ECO:0000313" key="4">
    <source>
        <dbReference type="Proteomes" id="UP000237350"/>
    </source>
</evidence>
<dbReference type="InterPro" id="IPR036291">
    <property type="entry name" value="NAD(P)-bd_dom_sf"/>
</dbReference>
<dbReference type="PROSITE" id="PS00061">
    <property type="entry name" value="ADH_SHORT"/>
    <property type="match status" value="1"/>
</dbReference>